<dbReference type="AlphaFoldDB" id="A0A5J5IRD0"/>
<dbReference type="Proteomes" id="UP000327039">
    <property type="component" value="Unassembled WGS sequence"/>
</dbReference>
<keyword evidence="1" id="KW-0812">Transmembrane</keyword>
<dbReference type="NCBIfam" id="NF046117">
    <property type="entry name" value="SCO4848_fam"/>
    <property type="match status" value="1"/>
</dbReference>
<evidence type="ECO:0000313" key="3">
    <source>
        <dbReference type="Proteomes" id="UP000327039"/>
    </source>
</evidence>
<proteinExistence type="predicted"/>
<keyword evidence="1" id="KW-0472">Membrane</keyword>
<evidence type="ECO:0000256" key="1">
    <source>
        <dbReference type="SAM" id="Phobius"/>
    </source>
</evidence>
<reference evidence="3" key="1">
    <citation type="submission" date="2019-09" db="EMBL/GenBank/DDBJ databases">
        <title>Mumia zhuanghuii sp. nov. isolated from the intestinal contents of plateau pika (Ochotona curzoniae) in the Qinghai-Tibet plateau of China.</title>
        <authorList>
            <person name="Tian Z."/>
        </authorList>
    </citation>
    <scope>NUCLEOTIDE SEQUENCE [LARGE SCALE GENOMIC DNA]</scope>
    <source>
        <strain evidence="3">DSM 25564</strain>
    </source>
</reference>
<evidence type="ECO:0008006" key="4">
    <source>
        <dbReference type="Google" id="ProtNLM"/>
    </source>
</evidence>
<dbReference type="Pfam" id="PF26606">
    <property type="entry name" value="SCO4848"/>
    <property type="match status" value="1"/>
</dbReference>
<gene>
    <name evidence="2" type="ORF">F6B42_08430</name>
</gene>
<keyword evidence="3" id="KW-1185">Reference proteome</keyword>
<feature type="transmembrane region" description="Helical" evidence="1">
    <location>
        <begin position="43"/>
        <end position="68"/>
    </location>
</feature>
<protein>
    <recommendedName>
        <fullName evidence="4">Integral membrane protein</fullName>
    </recommendedName>
</protein>
<dbReference type="EMBL" id="VYRZ01000002">
    <property type="protein sequence ID" value="KAA9086989.1"/>
    <property type="molecule type" value="Genomic_DNA"/>
</dbReference>
<accession>A0A5J5IRD0</accession>
<dbReference type="InterPro" id="IPR058061">
    <property type="entry name" value="SCO4848-like"/>
</dbReference>
<organism evidence="2 3">
    <name type="scientific">Microbacterium radiodurans</name>
    <dbReference type="NCBI Taxonomy" id="661398"/>
    <lineage>
        <taxon>Bacteria</taxon>
        <taxon>Bacillati</taxon>
        <taxon>Actinomycetota</taxon>
        <taxon>Actinomycetes</taxon>
        <taxon>Micrococcales</taxon>
        <taxon>Microbacteriaceae</taxon>
        <taxon>Microbacterium</taxon>
    </lineage>
</organism>
<evidence type="ECO:0000313" key="2">
    <source>
        <dbReference type="EMBL" id="KAA9086989.1"/>
    </source>
</evidence>
<sequence>MSVFVVVVLLLGAVFNVVTWPTFLRRVARDPRARDASGVRTRFYTVHLVLVVLALAMSALFVVAAIAVGTTGF</sequence>
<name>A0A5J5IRD0_9MICO</name>
<keyword evidence="1" id="KW-1133">Transmembrane helix</keyword>
<dbReference type="RefSeq" id="WP_150419155.1">
    <property type="nucleotide sequence ID" value="NZ_VYRZ01000002.1"/>
</dbReference>
<comment type="caution">
    <text evidence="2">The sequence shown here is derived from an EMBL/GenBank/DDBJ whole genome shotgun (WGS) entry which is preliminary data.</text>
</comment>